<name>A0A9W3J5J1_BACTU</name>
<dbReference type="AlphaFoldDB" id="A0A9W3J5J1"/>
<proteinExistence type="predicted"/>
<organism evidence="1 2">
    <name type="scientific">Bacillus thuringiensis HD-771</name>
    <dbReference type="NCBI Taxonomy" id="1218175"/>
    <lineage>
        <taxon>Bacteria</taxon>
        <taxon>Bacillati</taxon>
        <taxon>Bacillota</taxon>
        <taxon>Bacilli</taxon>
        <taxon>Bacillales</taxon>
        <taxon>Bacillaceae</taxon>
        <taxon>Bacillus</taxon>
        <taxon>Bacillus cereus group</taxon>
    </lineage>
</organism>
<dbReference type="KEGG" id="bti:BTG_05575"/>
<reference evidence="1 2" key="1">
    <citation type="submission" date="2012-08" db="EMBL/GenBank/DDBJ databases">
        <authorList>
            <person name="Doggett N."/>
            <person name="Teshima H."/>
            <person name="Bruce D."/>
            <person name="Detter J.C."/>
            <person name="Johnson S.L."/>
            <person name="Han C."/>
        </authorList>
    </citation>
    <scope>NUCLEOTIDE SEQUENCE [LARGE SCALE GENOMIC DNA]</scope>
    <source>
        <strain evidence="1 2">HD-771</strain>
    </source>
</reference>
<dbReference type="EMBL" id="CP003752">
    <property type="protein sequence ID" value="AFQ14607.1"/>
    <property type="molecule type" value="Genomic_DNA"/>
</dbReference>
<sequence>MDTSTLGGQSFWTESVSQAFEDALVAEILRVFPEGQKVYSQTMVGQIPPECVIATAKPMMAQHASDSVQRRTVMVDIGVVTEKGYFWAYDTLMRMKSLKFGEINKPIKSARFSEVEGIVHMTFYMYLVEITDEE</sequence>
<evidence type="ECO:0000313" key="1">
    <source>
        <dbReference type="EMBL" id="AFQ14607.1"/>
    </source>
</evidence>
<accession>A0A9W3J5J1</accession>
<dbReference type="RefSeq" id="WP_000381564.1">
    <property type="nucleotide sequence ID" value="NC_018500.1"/>
</dbReference>
<dbReference type="Proteomes" id="UP000005259">
    <property type="component" value="Chromosome"/>
</dbReference>
<evidence type="ECO:0000313" key="2">
    <source>
        <dbReference type="Proteomes" id="UP000005259"/>
    </source>
</evidence>
<protein>
    <submittedName>
        <fullName evidence="1">Uncharacterized protein</fullName>
    </submittedName>
</protein>
<gene>
    <name evidence="1" type="ORF">BTG_05575</name>
</gene>